<dbReference type="Proteomes" id="UP000054053">
    <property type="component" value="Unassembled WGS sequence"/>
</dbReference>
<dbReference type="EMBL" id="BBTG02000008">
    <property type="protein sequence ID" value="GAO17032.1"/>
    <property type="molecule type" value="Genomic_DNA"/>
</dbReference>
<name>A0A1B5L0V3_USTVR</name>
<dbReference type="AlphaFoldDB" id="A0A1B5L0V3"/>
<evidence type="ECO:0000313" key="1">
    <source>
        <dbReference type="EMBL" id="GAO17032.1"/>
    </source>
</evidence>
<comment type="caution">
    <text evidence="1">The sequence shown here is derived from an EMBL/GenBank/DDBJ whole genome shotgun (WGS) entry which is preliminary data.</text>
</comment>
<organism evidence="1 2">
    <name type="scientific">Ustilaginoidea virens</name>
    <name type="common">Rice false smut fungus</name>
    <name type="synonym">Villosiclava virens</name>
    <dbReference type="NCBI Taxonomy" id="1159556"/>
    <lineage>
        <taxon>Eukaryota</taxon>
        <taxon>Fungi</taxon>
        <taxon>Dikarya</taxon>
        <taxon>Ascomycota</taxon>
        <taxon>Pezizomycotina</taxon>
        <taxon>Sordariomycetes</taxon>
        <taxon>Hypocreomycetidae</taxon>
        <taxon>Hypocreales</taxon>
        <taxon>Clavicipitaceae</taxon>
        <taxon>Ustilaginoidea</taxon>
    </lineage>
</organism>
<sequence>MGIVSGQVFSKLAGYGGALGMSVVDSQPPAGEAVQVTFAKSGGSASNILRGSQTTSRSGTSAWGMQRGFASCAWERPAGNGHAGNITMGIRPDLPWRKKALRNLEHGNFCSSARVGLSASPQPAYTRAPIAAQSLNSKGGPAAR</sequence>
<evidence type="ECO:0000313" key="2">
    <source>
        <dbReference type="Proteomes" id="UP000054053"/>
    </source>
</evidence>
<accession>A0A1B5L0V3</accession>
<gene>
    <name evidence="1" type="ORF">UVI_02021940</name>
</gene>
<reference evidence="2" key="1">
    <citation type="journal article" date="2016" name="Genome Announc.">
        <title>Genome sequence of Ustilaginoidea virens IPU010, a rice pathogenic fungus causing false smut.</title>
        <authorList>
            <person name="Kumagai T."/>
            <person name="Ishii T."/>
            <person name="Terai G."/>
            <person name="Umemura M."/>
            <person name="Machida M."/>
            <person name="Asai K."/>
        </authorList>
    </citation>
    <scope>NUCLEOTIDE SEQUENCE [LARGE SCALE GENOMIC DNA]</scope>
    <source>
        <strain evidence="2">IPU010</strain>
    </source>
</reference>
<proteinExistence type="predicted"/>
<protein>
    <submittedName>
        <fullName evidence="1">Uncharacterized protein</fullName>
    </submittedName>
</protein>